<keyword evidence="3" id="KW-1185">Reference proteome</keyword>
<sequence>MTRPWLFVEDQFEKPNDIKAQNLINACAVVVCKECRDIILAYGFGQVQAPKGEKATRLERSLFVLFMKPNWDELLNFPETEHVNQEWVQANESLTFGEYTEKLLDKYYHLKK</sequence>
<evidence type="ECO:0000313" key="2">
    <source>
        <dbReference type="EMBL" id="PWA84570.1"/>
    </source>
</evidence>
<dbReference type="AlphaFoldDB" id="A0A2U1PFQ3"/>
<dbReference type="InterPro" id="IPR024956">
    <property type="entry name" value="tRNAHis_GuaTrfase_cat"/>
</dbReference>
<dbReference type="PANTHER" id="PTHR48420:SF1">
    <property type="entry name" value="NON-HAEM DIOXYGENASE N-TERMINAL DOMAIN-CONTAINING PROTEIN"/>
    <property type="match status" value="1"/>
</dbReference>
<evidence type="ECO:0000259" key="1">
    <source>
        <dbReference type="Pfam" id="PF04446"/>
    </source>
</evidence>
<proteinExistence type="predicted"/>
<evidence type="ECO:0000313" key="3">
    <source>
        <dbReference type="Proteomes" id="UP000245207"/>
    </source>
</evidence>
<organism evidence="2 3">
    <name type="scientific">Artemisia annua</name>
    <name type="common">Sweet wormwood</name>
    <dbReference type="NCBI Taxonomy" id="35608"/>
    <lineage>
        <taxon>Eukaryota</taxon>
        <taxon>Viridiplantae</taxon>
        <taxon>Streptophyta</taxon>
        <taxon>Embryophyta</taxon>
        <taxon>Tracheophyta</taxon>
        <taxon>Spermatophyta</taxon>
        <taxon>Magnoliopsida</taxon>
        <taxon>eudicotyledons</taxon>
        <taxon>Gunneridae</taxon>
        <taxon>Pentapetalae</taxon>
        <taxon>asterids</taxon>
        <taxon>campanulids</taxon>
        <taxon>Asterales</taxon>
        <taxon>Asteraceae</taxon>
        <taxon>Asteroideae</taxon>
        <taxon>Anthemideae</taxon>
        <taxon>Artemisiinae</taxon>
        <taxon>Artemisia</taxon>
    </lineage>
</organism>
<dbReference type="OrthoDB" id="438224at2759"/>
<dbReference type="GO" id="GO:0006400">
    <property type="term" value="P:tRNA modification"/>
    <property type="evidence" value="ECO:0007669"/>
    <property type="project" value="InterPro"/>
</dbReference>
<dbReference type="GO" id="GO:0000287">
    <property type="term" value="F:magnesium ion binding"/>
    <property type="evidence" value="ECO:0007669"/>
    <property type="project" value="InterPro"/>
</dbReference>
<dbReference type="Proteomes" id="UP000245207">
    <property type="component" value="Unassembled WGS sequence"/>
</dbReference>
<reference evidence="2 3" key="1">
    <citation type="journal article" date="2018" name="Mol. Plant">
        <title>The genome of Artemisia annua provides insight into the evolution of Asteraceae family and artemisinin biosynthesis.</title>
        <authorList>
            <person name="Shen Q."/>
            <person name="Zhang L."/>
            <person name="Liao Z."/>
            <person name="Wang S."/>
            <person name="Yan T."/>
            <person name="Shi P."/>
            <person name="Liu M."/>
            <person name="Fu X."/>
            <person name="Pan Q."/>
            <person name="Wang Y."/>
            <person name="Lv Z."/>
            <person name="Lu X."/>
            <person name="Zhang F."/>
            <person name="Jiang W."/>
            <person name="Ma Y."/>
            <person name="Chen M."/>
            <person name="Hao X."/>
            <person name="Li L."/>
            <person name="Tang Y."/>
            <person name="Lv G."/>
            <person name="Zhou Y."/>
            <person name="Sun X."/>
            <person name="Brodelius P.E."/>
            <person name="Rose J.K.C."/>
            <person name="Tang K."/>
        </authorList>
    </citation>
    <scope>NUCLEOTIDE SEQUENCE [LARGE SCALE GENOMIC DNA]</scope>
    <source>
        <strain evidence="3">cv. Huhao1</strain>
        <tissue evidence="2">Leaf</tissue>
    </source>
</reference>
<accession>A0A2U1PFQ3</accession>
<dbReference type="InterPro" id="IPR038469">
    <property type="entry name" value="tRNAHis_GuaTrfase_Thg1_sf"/>
</dbReference>
<feature type="domain" description="tRNAHis guanylyltransferase catalytic" evidence="1">
    <location>
        <begin position="10"/>
        <end position="44"/>
    </location>
</feature>
<comment type="caution">
    <text evidence="2">The sequence shown here is derived from an EMBL/GenBank/DDBJ whole genome shotgun (WGS) entry which is preliminary data.</text>
</comment>
<dbReference type="PANTHER" id="PTHR48420">
    <property type="entry name" value="NON-HAEM DIOXYGENASE N-TERMINAL DOMAIN-CONTAINING PROTEIN"/>
    <property type="match status" value="1"/>
</dbReference>
<dbReference type="Pfam" id="PF04446">
    <property type="entry name" value="Thg1"/>
    <property type="match status" value="1"/>
</dbReference>
<protein>
    <submittedName>
        <fullName evidence="2">2-oxoglutarate (2OG) and Fe(II)-dependent oxygenase superfamily protein</fullName>
    </submittedName>
</protein>
<gene>
    <name evidence="2" type="ORF">CTI12_AA153020</name>
</gene>
<name>A0A2U1PFQ3_ARTAN</name>
<dbReference type="Gene3D" id="3.30.70.3000">
    <property type="match status" value="1"/>
</dbReference>
<dbReference type="EMBL" id="PKPP01001214">
    <property type="protein sequence ID" value="PWA84570.1"/>
    <property type="molecule type" value="Genomic_DNA"/>
</dbReference>
<dbReference type="GO" id="GO:0008193">
    <property type="term" value="F:tRNA guanylyltransferase activity"/>
    <property type="evidence" value="ECO:0007669"/>
    <property type="project" value="InterPro"/>
</dbReference>